<dbReference type="RefSeq" id="WP_229796749.1">
    <property type="nucleotide sequence ID" value="NZ_BMWZ01000003.1"/>
</dbReference>
<dbReference type="Proteomes" id="UP000636004">
    <property type="component" value="Unassembled WGS sequence"/>
</dbReference>
<proteinExistence type="predicted"/>
<name>A0A918V9C4_9FLAO</name>
<dbReference type="GO" id="GO:0047617">
    <property type="term" value="F:fatty acyl-CoA hydrolase activity"/>
    <property type="evidence" value="ECO:0007669"/>
    <property type="project" value="TreeGrafter"/>
</dbReference>
<accession>A0A918V9C4</accession>
<dbReference type="CDD" id="cd00586">
    <property type="entry name" value="4HBT"/>
    <property type="match status" value="1"/>
</dbReference>
<dbReference type="PANTHER" id="PTHR31793">
    <property type="entry name" value="4-HYDROXYBENZOYL-COA THIOESTERASE FAMILY MEMBER"/>
    <property type="match status" value="1"/>
</dbReference>
<gene>
    <name evidence="2" type="ORF">GCM10007028_14310</name>
</gene>
<dbReference type="InterPro" id="IPR050563">
    <property type="entry name" value="4-hydroxybenzoyl-CoA_TE"/>
</dbReference>
<dbReference type="Pfam" id="PF13279">
    <property type="entry name" value="4HBT_2"/>
    <property type="match status" value="1"/>
</dbReference>
<dbReference type="EMBL" id="BMWZ01000003">
    <property type="protein sequence ID" value="GGZ78022.1"/>
    <property type="molecule type" value="Genomic_DNA"/>
</dbReference>
<dbReference type="AlphaFoldDB" id="A0A918V9C4"/>
<sequence>MNRKDLSNIPPINTISHEFGVEVGQEDIDTLNHVNNLVYVKWINDASEKHWTILSNAKINAKYYWVCLRHEIDYLGEAFLGDEITVITWVGESKGVKSKRHVAIVKDQTLIAKAETLWCLIDSKTQKPARINSEILDLLSA</sequence>
<reference evidence="2" key="1">
    <citation type="journal article" date="2014" name="Int. J. Syst. Evol. Microbiol.">
        <title>Complete genome sequence of Corynebacterium casei LMG S-19264T (=DSM 44701T), isolated from a smear-ripened cheese.</title>
        <authorList>
            <consortium name="US DOE Joint Genome Institute (JGI-PGF)"/>
            <person name="Walter F."/>
            <person name="Albersmeier A."/>
            <person name="Kalinowski J."/>
            <person name="Ruckert C."/>
        </authorList>
    </citation>
    <scope>NUCLEOTIDE SEQUENCE</scope>
    <source>
        <strain evidence="2">KCTC 12710</strain>
    </source>
</reference>
<dbReference type="PANTHER" id="PTHR31793:SF37">
    <property type="entry name" value="ACYL-COA THIOESTER HYDROLASE YBGC"/>
    <property type="match status" value="1"/>
</dbReference>
<dbReference type="InterPro" id="IPR029069">
    <property type="entry name" value="HotDog_dom_sf"/>
</dbReference>
<evidence type="ECO:0000313" key="2">
    <source>
        <dbReference type="EMBL" id="GGZ78022.1"/>
    </source>
</evidence>
<dbReference type="Gene3D" id="3.10.129.10">
    <property type="entry name" value="Hotdog Thioesterase"/>
    <property type="match status" value="1"/>
</dbReference>
<keyword evidence="1" id="KW-0378">Hydrolase</keyword>
<evidence type="ECO:0000256" key="1">
    <source>
        <dbReference type="ARBA" id="ARBA00022801"/>
    </source>
</evidence>
<comment type="caution">
    <text evidence="2">The sequence shown here is derived from an EMBL/GenBank/DDBJ whole genome shotgun (WGS) entry which is preliminary data.</text>
</comment>
<protein>
    <submittedName>
        <fullName evidence="2">Thioesterase</fullName>
    </submittedName>
</protein>
<dbReference type="SUPFAM" id="SSF54637">
    <property type="entry name" value="Thioesterase/thiol ester dehydrase-isomerase"/>
    <property type="match status" value="1"/>
</dbReference>
<evidence type="ECO:0000313" key="3">
    <source>
        <dbReference type="Proteomes" id="UP000636004"/>
    </source>
</evidence>
<keyword evidence="3" id="KW-1185">Reference proteome</keyword>
<reference evidence="2" key="2">
    <citation type="submission" date="2020-09" db="EMBL/GenBank/DDBJ databases">
        <authorList>
            <person name="Sun Q."/>
            <person name="Kim S."/>
        </authorList>
    </citation>
    <scope>NUCLEOTIDE SEQUENCE</scope>
    <source>
        <strain evidence="2">KCTC 12710</strain>
    </source>
</reference>
<organism evidence="2 3">
    <name type="scientific">Algibacter mikhailovii</name>
    <dbReference type="NCBI Taxonomy" id="425498"/>
    <lineage>
        <taxon>Bacteria</taxon>
        <taxon>Pseudomonadati</taxon>
        <taxon>Bacteroidota</taxon>
        <taxon>Flavobacteriia</taxon>
        <taxon>Flavobacteriales</taxon>
        <taxon>Flavobacteriaceae</taxon>
        <taxon>Algibacter</taxon>
    </lineage>
</organism>